<gene>
    <name evidence="3" type="ORF">EYC98_11890</name>
</gene>
<dbReference type="RefSeq" id="WP_279245561.1">
    <property type="nucleotide sequence ID" value="NZ_SHNN01000002.1"/>
</dbReference>
<evidence type="ECO:0000256" key="1">
    <source>
        <dbReference type="SAM" id="MobiDB-lite"/>
    </source>
</evidence>
<protein>
    <submittedName>
        <fullName evidence="3">XRE family transcriptional regulator</fullName>
    </submittedName>
</protein>
<dbReference type="Gene3D" id="1.10.260.40">
    <property type="entry name" value="lambda repressor-like DNA-binding domains"/>
    <property type="match status" value="1"/>
</dbReference>
<dbReference type="Pfam" id="PF01381">
    <property type="entry name" value="HTH_3"/>
    <property type="match status" value="1"/>
</dbReference>
<dbReference type="SMART" id="SM00530">
    <property type="entry name" value="HTH_XRE"/>
    <property type="match status" value="1"/>
</dbReference>
<evidence type="ECO:0000313" key="4">
    <source>
        <dbReference type="Proteomes" id="UP001143362"/>
    </source>
</evidence>
<dbReference type="InterPro" id="IPR010982">
    <property type="entry name" value="Lambda_DNA-bd_dom_sf"/>
</dbReference>
<proteinExistence type="predicted"/>
<keyword evidence="4" id="KW-1185">Reference proteome</keyword>
<comment type="caution">
    <text evidence="3">The sequence shown here is derived from an EMBL/GenBank/DDBJ whole genome shotgun (WGS) entry which is preliminary data.</text>
</comment>
<feature type="region of interest" description="Disordered" evidence="1">
    <location>
        <begin position="76"/>
        <end position="113"/>
    </location>
</feature>
<dbReference type="EMBL" id="SHNN01000002">
    <property type="protein sequence ID" value="MCX2981563.1"/>
    <property type="molecule type" value="Genomic_DNA"/>
</dbReference>
<reference evidence="3" key="1">
    <citation type="submission" date="2019-02" db="EMBL/GenBank/DDBJ databases">
        <authorList>
            <person name="Li S.-H."/>
        </authorList>
    </citation>
    <scope>NUCLEOTIDE SEQUENCE</scope>
    <source>
        <strain evidence="3">IMCC14734</strain>
    </source>
</reference>
<dbReference type="SUPFAM" id="SSF47413">
    <property type="entry name" value="lambda repressor-like DNA-binding domains"/>
    <property type="match status" value="1"/>
</dbReference>
<feature type="domain" description="HTH cro/C1-type" evidence="2">
    <location>
        <begin position="19"/>
        <end position="71"/>
    </location>
</feature>
<feature type="compositionally biased region" description="Basic residues" evidence="1">
    <location>
        <begin position="88"/>
        <end position="97"/>
    </location>
</feature>
<dbReference type="Proteomes" id="UP001143362">
    <property type="component" value="Unassembled WGS sequence"/>
</dbReference>
<sequence>MKYSDLNNEQIVSELGRRLARARLNRNISQQSLATEAGITRKTLSSLENGSNFDVSTLVRLLRGLELLDSLESLAPADQPSPMALARFKGKTRRRAGSPRTPSAPAFRWGEDE</sequence>
<name>A0ABT3TGW7_9GAMM</name>
<evidence type="ECO:0000259" key="2">
    <source>
        <dbReference type="PROSITE" id="PS50943"/>
    </source>
</evidence>
<accession>A0ABT3TGW7</accession>
<dbReference type="InterPro" id="IPR001387">
    <property type="entry name" value="Cro/C1-type_HTH"/>
</dbReference>
<evidence type="ECO:0000313" key="3">
    <source>
        <dbReference type="EMBL" id="MCX2981563.1"/>
    </source>
</evidence>
<organism evidence="3 4">
    <name type="scientific">Candidatus Litorirhabdus singularis</name>
    <dbReference type="NCBI Taxonomy" id="2518993"/>
    <lineage>
        <taxon>Bacteria</taxon>
        <taxon>Pseudomonadati</taxon>
        <taxon>Pseudomonadota</taxon>
        <taxon>Gammaproteobacteria</taxon>
        <taxon>Cellvibrionales</taxon>
        <taxon>Halieaceae</taxon>
        <taxon>Candidatus Litorirhabdus</taxon>
    </lineage>
</organism>
<dbReference type="CDD" id="cd00093">
    <property type="entry name" value="HTH_XRE"/>
    <property type="match status" value="1"/>
</dbReference>
<dbReference type="PROSITE" id="PS50943">
    <property type="entry name" value="HTH_CROC1"/>
    <property type="match status" value="1"/>
</dbReference>